<dbReference type="InterPro" id="IPR006429">
    <property type="entry name" value="Phage_lambda_portal"/>
</dbReference>
<name>A0A7X6FPK6_9HYPH</name>
<proteinExistence type="predicted"/>
<evidence type="ECO:0000313" key="2">
    <source>
        <dbReference type="Proteomes" id="UP000558475"/>
    </source>
</evidence>
<dbReference type="Proteomes" id="UP000558475">
    <property type="component" value="Unassembled WGS sequence"/>
</dbReference>
<dbReference type="Pfam" id="PF05136">
    <property type="entry name" value="Phage_portal_2"/>
    <property type="match status" value="1"/>
</dbReference>
<dbReference type="AlphaFoldDB" id="A0A7X6FPK6"/>
<organism evidence="1 2">
    <name type="scientific">Brucella tritici</name>
    <dbReference type="NCBI Taxonomy" id="94626"/>
    <lineage>
        <taxon>Bacteria</taxon>
        <taxon>Pseudomonadati</taxon>
        <taxon>Pseudomonadota</taxon>
        <taxon>Alphaproteobacteria</taxon>
        <taxon>Hyphomicrobiales</taxon>
        <taxon>Brucellaceae</taxon>
        <taxon>Brucella/Ochrobactrum group</taxon>
        <taxon>Brucella</taxon>
    </lineage>
</organism>
<dbReference type="EMBL" id="JAAXZB010000001">
    <property type="protein sequence ID" value="NKW09424.1"/>
    <property type="molecule type" value="Genomic_DNA"/>
</dbReference>
<dbReference type="GO" id="GO:0019068">
    <property type="term" value="P:virion assembly"/>
    <property type="evidence" value="ECO:0007669"/>
    <property type="project" value="InterPro"/>
</dbReference>
<comment type="caution">
    <text evidence="1">The sequence shown here is derived from an EMBL/GenBank/DDBJ whole genome shotgun (WGS) entry which is preliminary data.</text>
</comment>
<evidence type="ECO:0000313" key="1">
    <source>
        <dbReference type="EMBL" id="NKW09424.1"/>
    </source>
</evidence>
<gene>
    <name evidence="1" type="ORF">HGG76_05875</name>
</gene>
<dbReference type="GO" id="GO:0005198">
    <property type="term" value="F:structural molecule activity"/>
    <property type="evidence" value="ECO:0007669"/>
    <property type="project" value="InterPro"/>
</dbReference>
<dbReference type="NCBIfam" id="NF047331">
    <property type="entry name" value="phage_HTJ"/>
    <property type="match status" value="1"/>
</dbReference>
<protein>
    <submittedName>
        <fullName evidence="1">Phage portal protein</fullName>
    </submittedName>
</protein>
<sequence length="168" mass="18641">MATLTPEEIASLKQQKIKLVRAMRSGALSVQHGDKRVQYRSIAEMQSVLDGINEELAEAETGRKKKRTIYIDARRGSNEFLQKTLNVFRLGGSSNPSFEAAGRGRRLRGFNPPRRHVNAAIQQAGTTLTSRARWLYQNDGYAGNAIDEWASAAVGDGIKPRQGSRTRN</sequence>
<accession>A0A7X6FPK6</accession>
<reference evidence="1 2" key="1">
    <citation type="submission" date="2020-04" db="EMBL/GenBank/DDBJ databases">
        <title>Whole genome sequencing of clinical and environmental type strains of Ochrobactrum.</title>
        <authorList>
            <person name="Dharne M."/>
        </authorList>
    </citation>
    <scope>NUCLEOTIDE SEQUENCE [LARGE SCALE GENOMIC DNA]</scope>
    <source>
        <strain evidence="1 2">DSM 13340</strain>
    </source>
</reference>